<evidence type="ECO:0000313" key="6">
    <source>
        <dbReference type="Proteomes" id="UP000007962"/>
    </source>
</evidence>
<dbReference type="HOGENOM" id="CLU_037628_6_1_11"/>
<dbReference type="InterPro" id="IPR000843">
    <property type="entry name" value="HTH_LacI"/>
</dbReference>
<protein>
    <submittedName>
        <fullName evidence="5">Transcriptional regulator, LacI family</fullName>
    </submittedName>
</protein>
<evidence type="ECO:0000256" key="2">
    <source>
        <dbReference type="ARBA" id="ARBA00023125"/>
    </source>
</evidence>
<dbReference type="InterPro" id="IPR046335">
    <property type="entry name" value="LacI/GalR-like_sensor"/>
</dbReference>
<dbReference type="SMART" id="SM00354">
    <property type="entry name" value="HTH_LACI"/>
    <property type="match status" value="1"/>
</dbReference>
<dbReference type="eggNOG" id="COG1609">
    <property type="taxonomic scope" value="Bacteria"/>
</dbReference>
<organism evidence="5 6">
    <name type="scientific">Beutenbergia cavernae (strain ATCC BAA-8 / DSM 12333 / CCUG 43141 / JCM 11478 / NBRC 16432 / NCIMB 13614 / HKI 0122)</name>
    <dbReference type="NCBI Taxonomy" id="471853"/>
    <lineage>
        <taxon>Bacteria</taxon>
        <taxon>Bacillati</taxon>
        <taxon>Actinomycetota</taxon>
        <taxon>Actinomycetes</taxon>
        <taxon>Micrococcales</taxon>
        <taxon>Beutenbergiaceae</taxon>
        <taxon>Beutenbergia</taxon>
    </lineage>
</organism>
<dbReference type="SUPFAM" id="SSF53822">
    <property type="entry name" value="Periplasmic binding protein-like I"/>
    <property type="match status" value="1"/>
</dbReference>
<keyword evidence="6" id="KW-1185">Reference proteome</keyword>
<accession>C5C4L4</accession>
<sequence length="341" mass="36755">MSAVRPTLQDVAARAGVSMKTVSNVINDFPHVKAATRERVERAIAELGYRPNLAARNVALGRSGTIALVVPQLDMPYFASLAMHVLEAAEERAWFVLIVQTRGSAEVEQRVLRGDFPQRIDGVIFSPLRVSPEEIAARSDTSPLVLLGDKPFRGIADHVAIDNVGAASLAVGHLLELGRTRVAMVGASLDDSVNLRRDGYLATMRAHGLAVEPERVVPVESNRGEAGESVMGDVLDRAAALGRPVPDAVFCSTDWLALGVIHALHRRGFRVPDDVAVVGFDDIPYGRVSSPTLTTIASSRDQIARIAVERLASRQKDAPEPLELAADYELVVRESTAGRQP</sequence>
<dbReference type="Gene3D" id="3.40.50.2300">
    <property type="match status" value="2"/>
</dbReference>
<dbReference type="PROSITE" id="PS00356">
    <property type="entry name" value="HTH_LACI_1"/>
    <property type="match status" value="1"/>
</dbReference>
<dbReference type="Proteomes" id="UP000007962">
    <property type="component" value="Chromosome"/>
</dbReference>
<proteinExistence type="predicted"/>
<evidence type="ECO:0000256" key="3">
    <source>
        <dbReference type="ARBA" id="ARBA00023163"/>
    </source>
</evidence>
<dbReference type="GO" id="GO:0000976">
    <property type="term" value="F:transcription cis-regulatory region binding"/>
    <property type="evidence" value="ECO:0007669"/>
    <property type="project" value="TreeGrafter"/>
</dbReference>
<dbReference type="Pfam" id="PF13377">
    <property type="entry name" value="Peripla_BP_3"/>
    <property type="match status" value="1"/>
</dbReference>
<dbReference type="Pfam" id="PF00356">
    <property type="entry name" value="LacI"/>
    <property type="match status" value="1"/>
</dbReference>
<dbReference type="PRINTS" id="PR00036">
    <property type="entry name" value="HTHLACI"/>
</dbReference>
<dbReference type="InterPro" id="IPR010982">
    <property type="entry name" value="Lambda_DNA-bd_dom_sf"/>
</dbReference>
<keyword evidence="2" id="KW-0238">DNA-binding</keyword>
<evidence type="ECO:0000313" key="5">
    <source>
        <dbReference type="EMBL" id="ACQ82138.1"/>
    </source>
</evidence>
<name>C5C4L4_BEUC1</name>
<dbReference type="Gene3D" id="1.10.260.40">
    <property type="entry name" value="lambda repressor-like DNA-binding domains"/>
    <property type="match status" value="1"/>
</dbReference>
<reference evidence="5 6" key="1">
    <citation type="journal article" date="2009" name="Stand. Genomic Sci.">
        <title>Complete genome sequence of Beutenbergia cavernae type strain (HKI 0122).</title>
        <authorList>
            <person name="Land M."/>
            <person name="Pukall R."/>
            <person name="Abt B."/>
            <person name="Goker M."/>
            <person name="Rohde M."/>
            <person name="Glavina Del Rio T."/>
            <person name="Tice H."/>
            <person name="Copeland A."/>
            <person name="Cheng J.F."/>
            <person name="Lucas S."/>
            <person name="Chen F."/>
            <person name="Nolan M."/>
            <person name="Bruce D."/>
            <person name="Goodwin L."/>
            <person name="Pitluck S."/>
            <person name="Ivanova N."/>
            <person name="Mavromatis K."/>
            <person name="Ovchinnikova G."/>
            <person name="Pati A."/>
            <person name="Chen A."/>
            <person name="Palaniappan K."/>
            <person name="Hauser L."/>
            <person name="Chang Y.J."/>
            <person name="Jefferies C.C."/>
            <person name="Saunders E."/>
            <person name="Brettin T."/>
            <person name="Detter J.C."/>
            <person name="Han C."/>
            <person name="Chain P."/>
            <person name="Bristow J."/>
            <person name="Eisen J.A."/>
            <person name="Markowitz V."/>
            <person name="Hugenholtz P."/>
            <person name="Kyrpides N.C."/>
            <person name="Klenk H.P."/>
            <person name="Lapidus A."/>
        </authorList>
    </citation>
    <scope>NUCLEOTIDE SEQUENCE [LARGE SCALE GENOMIC DNA]</scope>
    <source>
        <strain evidence="6">ATCC BAA-8 / DSM 12333 / NBRC 16432</strain>
    </source>
</reference>
<dbReference type="EMBL" id="CP001618">
    <property type="protein sequence ID" value="ACQ82138.1"/>
    <property type="molecule type" value="Genomic_DNA"/>
</dbReference>
<dbReference type="CDD" id="cd06267">
    <property type="entry name" value="PBP1_LacI_sugar_binding-like"/>
    <property type="match status" value="1"/>
</dbReference>
<dbReference type="KEGG" id="bcv:Bcav_3896"/>
<dbReference type="InterPro" id="IPR028082">
    <property type="entry name" value="Peripla_BP_I"/>
</dbReference>
<evidence type="ECO:0000259" key="4">
    <source>
        <dbReference type="PROSITE" id="PS50932"/>
    </source>
</evidence>
<dbReference type="PANTHER" id="PTHR30146:SF109">
    <property type="entry name" value="HTH-TYPE TRANSCRIPTIONAL REGULATOR GALS"/>
    <property type="match status" value="1"/>
</dbReference>
<dbReference type="AlphaFoldDB" id="C5C4L4"/>
<evidence type="ECO:0000256" key="1">
    <source>
        <dbReference type="ARBA" id="ARBA00023015"/>
    </source>
</evidence>
<dbReference type="CDD" id="cd01392">
    <property type="entry name" value="HTH_LacI"/>
    <property type="match status" value="1"/>
</dbReference>
<gene>
    <name evidence="5" type="ordered locus">Bcav_3896</name>
</gene>
<dbReference type="GO" id="GO:0003700">
    <property type="term" value="F:DNA-binding transcription factor activity"/>
    <property type="evidence" value="ECO:0007669"/>
    <property type="project" value="TreeGrafter"/>
</dbReference>
<dbReference type="PROSITE" id="PS50932">
    <property type="entry name" value="HTH_LACI_2"/>
    <property type="match status" value="1"/>
</dbReference>
<dbReference type="PANTHER" id="PTHR30146">
    <property type="entry name" value="LACI-RELATED TRANSCRIPTIONAL REPRESSOR"/>
    <property type="match status" value="1"/>
</dbReference>
<feature type="domain" description="HTH lacI-type" evidence="4">
    <location>
        <begin position="6"/>
        <end position="60"/>
    </location>
</feature>
<keyword evidence="3" id="KW-0804">Transcription</keyword>
<dbReference type="STRING" id="471853.Bcav_3896"/>
<dbReference type="RefSeq" id="WP_015884375.1">
    <property type="nucleotide sequence ID" value="NC_012669.1"/>
</dbReference>
<dbReference type="SUPFAM" id="SSF47413">
    <property type="entry name" value="lambda repressor-like DNA-binding domains"/>
    <property type="match status" value="1"/>
</dbReference>
<keyword evidence="1" id="KW-0805">Transcription regulation</keyword>